<reference evidence="1 2" key="1">
    <citation type="journal article" date="2017" name="Nat. Commun.">
        <title>Genome assembly with in vitro proximity ligation data and whole-genome triplication in lettuce.</title>
        <authorList>
            <person name="Reyes-Chin-Wo S."/>
            <person name="Wang Z."/>
            <person name="Yang X."/>
            <person name="Kozik A."/>
            <person name="Arikit S."/>
            <person name="Song C."/>
            <person name="Xia L."/>
            <person name="Froenicke L."/>
            <person name="Lavelle D.O."/>
            <person name="Truco M.J."/>
            <person name="Xia R."/>
            <person name="Zhu S."/>
            <person name="Xu C."/>
            <person name="Xu H."/>
            <person name="Xu X."/>
            <person name="Cox K."/>
            <person name="Korf I."/>
            <person name="Meyers B.C."/>
            <person name="Michelmore R.W."/>
        </authorList>
    </citation>
    <scope>NUCLEOTIDE SEQUENCE [LARGE SCALE GENOMIC DNA]</scope>
    <source>
        <strain evidence="2">cv. Salinas</strain>
        <tissue evidence="1">Seedlings</tissue>
    </source>
</reference>
<protein>
    <submittedName>
        <fullName evidence="1">Uncharacterized protein</fullName>
    </submittedName>
</protein>
<comment type="caution">
    <text evidence="1">The sequence shown here is derived from an EMBL/GenBank/DDBJ whole genome shotgun (WGS) entry which is preliminary data.</text>
</comment>
<dbReference type="EMBL" id="NBSK02000006">
    <property type="protein sequence ID" value="KAJ0201253.1"/>
    <property type="molecule type" value="Genomic_DNA"/>
</dbReference>
<accession>A0A9R1V8C7</accession>
<evidence type="ECO:0000313" key="2">
    <source>
        <dbReference type="Proteomes" id="UP000235145"/>
    </source>
</evidence>
<dbReference type="Proteomes" id="UP000235145">
    <property type="component" value="Unassembled WGS sequence"/>
</dbReference>
<evidence type="ECO:0000313" key="1">
    <source>
        <dbReference type="EMBL" id="KAJ0201253.1"/>
    </source>
</evidence>
<sequence length="94" mass="10899">MKLLLHVSTAFVSGEKSGIIFEMPFKMGETLNDNNNLDIREEKRLTQERQRQLIIEKANEEAMSSAMTDLGIQRFLIFFSSRNHIFLLIEQGTH</sequence>
<proteinExistence type="predicted"/>
<name>A0A9R1V8C7_LACSA</name>
<organism evidence="1 2">
    <name type="scientific">Lactuca sativa</name>
    <name type="common">Garden lettuce</name>
    <dbReference type="NCBI Taxonomy" id="4236"/>
    <lineage>
        <taxon>Eukaryota</taxon>
        <taxon>Viridiplantae</taxon>
        <taxon>Streptophyta</taxon>
        <taxon>Embryophyta</taxon>
        <taxon>Tracheophyta</taxon>
        <taxon>Spermatophyta</taxon>
        <taxon>Magnoliopsida</taxon>
        <taxon>eudicotyledons</taxon>
        <taxon>Gunneridae</taxon>
        <taxon>Pentapetalae</taxon>
        <taxon>asterids</taxon>
        <taxon>campanulids</taxon>
        <taxon>Asterales</taxon>
        <taxon>Asteraceae</taxon>
        <taxon>Cichorioideae</taxon>
        <taxon>Cichorieae</taxon>
        <taxon>Lactucinae</taxon>
        <taxon>Lactuca</taxon>
    </lineage>
</organism>
<keyword evidence="2" id="KW-1185">Reference proteome</keyword>
<dbReference type="AlphaFoldDB" id="A0A9R1V8C7"/>
<gene>
    <name evidence="1" type="ORF">LSAT_V11C600314080</name>
</gene>